<dbReference type="GeneID" id="36407418"/>
<dbReference type="STRING" id="4781.A0A0P1ALQ5"/>
<dbReference type="RefSeq" id="XP_024578426.1">
    <property type="nucleotide sequence ID" value="XM_024727895.1"/>
</dbReference>
<dbReference type="PRINTS" id="PR01609">
    <property type="entry name" value="CD36FAMILY"/>
</dbReference>
<keyword evidence="4 7" id="KW-1133">Transmembrane helix</keyword>
<keyword evidence="8" id="KW-0732">Signal</keyword>
<dbReference type="EMBL" id="CCYD01000610">
    <property type="protein sequence ID" value="CEG42057.1"/>
    <property type="molecule type" value="Genomic_DNA"/>
</dbReference>
<keyword evidence="3 7" id="KW-0812">Transmembrane</keyword>
<proteinExistence type="inferred from homology"/>
<evidence type="ECO:0000313" key="9">
    <source>
        <dbReference type="EMBL" id="CEG42057.1"/>
    </source>
</evidence>
<evidence type="ECO:0000256" key="1">
    <source>
        <dbReference type="ARBA" id="ARBA00004370"/>
    </source>
</evidence>
<dbReference type="GO" id="GO:0016020">
    <property type="term" value="C:membrane"/>
    <property type="evidence" value="ECO:0007669"/>
    <property type="project" value="UniProtKB-SubCell"/>
</dbReference>
<sequence length="677" mass="73466">MGAILAVIGLFYDTILPAVIDNAVKDGVVTCKPSDGEDENYIDPYGDCEDCTPYYFRLYMMNATNAESYLAGDADTLNVREMGPYAYRRREIKVDVRFFDDNNRVSYKKYTYHTYEPSLSCKGCSTSDKAVALDMGYMSVIAAAGGERSFLMRLALGSFARGNTTTARSLVAKHGQQMMRWVNGLNSLDPKAMQTVTNNSAVLTFLVTGPTAIANMNLSGFAYNGLFAKRSISQWAGGYPSLLAGLGLGANYVNRCAVKGGFNEQCAACGTSTNPDCLSIWGECNRCARGAYVVSINDETCATIAATYASAYGDEEATDFVASTCQLCNTVGLCAAPLPGLVESSGRDYSQKAPNASILGTYIQRTGCDDRDYINEFEQFDGYKTSALWVDLGERRNPTLSELIAFSSYGNCAAPTSNMTCNPVFGNDGTSIAPGGVSISGFEDDIPLTSFNFYMGQGRQNVSIINQHEKVKYKDITLHRFRPSTSLLSMTATNADMGTGYPIDGVQSMAFIAGFLAYLSFPMFLYGDESLTTNVQITMNDGVEVSQDTLYDSAGKLETRYSSKYETFLDMEAGTGKTMRALKRLMASYAISPSASDNLLAMSDVLHPKLETEVLIPIYWGEEGSTISDSLVDNYKSVVSLLDSMVPVLIVAIVLGVLLGSSGAFVMRHRRKQVVKA</sequence>
<reference evidence="10" key="1">
    <citation type="submission" date="2014-09" db="EMBL/GenBank/DDBJ databases">
        <authorList>
            <person name="Sharma Rahul"/>
            <person name="Thines Marco"/>
        </authorList>
    </citation>
    <scope>NUCLEOTIDE SEQUENCE [LARGE SCALE GENOMIC DNA]</scope>
</reference>
<feature type="signal peptide" evidence="8">
    <location>
        <begin position="1"/>
        <end position="17"/>
    </location>
</feature>
<dbReference type="Proteomes" id="UP000054928">
    <property type="component" value="Unassembled WGS sequence"/>
</dbReference>
<comment type="similarity">
    <text evidence="2">Belongs to the CD36 family.</text>
</comment>
<evidence type="ECO:0000256" key="6">
    <source>
        <dbReference type="ARBA" id="ARBA00023180"/>
    </source>
</evidence>
<dbReference type="PANTHER" id="PTHR11923:SF51">
    <property type="entry name" value="LYSOSOME MEMBRANE PROTEIN 2"/>
    <property type="match status" value="1"/>
</dbReference>
<keyword evidence="6" id="KW-0325">Glycoprotein</keyword>
<protein>
    <submittedName>
        <fullName evidence="9">Croquemort-like mating</fullName>
    </submittedName>
</protein>
<dbReference type="PANTHER" id="PTHR11923">
    <property type="entry name" value="SCAVENGER RECEPTOR CLASS B TYPE-1 SR-B1"/>
    <property type="match status" value="1"/>
</dbReference>
<dbReference type="Pfam" id="PF01130">
    <property type="entry name" value="CD36"/>
    <property type="match status" value="2"/>
</dbReference>
<dbReference type="GO" id="GO:0005737">
    <property type="term" value="C:cytoplasm"/>
    <property type="evidence" value="ECO:0007669"/>
    <property type="project" value="TreeGrafter"/>
</dbReference>
<feature type="transmembrane region" description="Helical" evidence="7">
    <location>
        <begin position="645"/>
        <end position="667"/>
    </location>
</feature>
<evidence type="ECO:0000256" key="3">
    <source>
        <dbReference type="ARBA" id="ARBA00022692"/>
    </source>
</evidence>
<name>A0A0P1ALQ5_PLAHL</name>
<evidence type="ECO:0000256" key="5">
    <source>
        <dbReference type="ARBA" id="ARBA00023136"/>
    </source>
</evidence>
<evidence type="ECO:0000256" key="8">
    <source>
        <dbReference type="SAM" id="SignalP"/>
    </source>
</evidence>
<comment type="subcellular location">
    <subcellularLocation>
        <location evidence="1">Membrane</location>
    </subcellularLocation>
</comment>
<dbReference type="OrthoDB" id="195015at2759"/>
<dbReference type="OMA" id="TPPHERY"/>
<dbReference type="AlphaFoldDB" id="A0A0P1ALQ5"/>
<evidence type="ECO:0000256" key="2">
    <source>
        <dbReference type="ARBA" id="ARBA00010532"/>
    </source>
</evidence>
<accession>A0A0P1ALQ5</accession>
<dbReference type="InterPro" id="IPR002159">
    <property type="entry name" value="CD36_fam"/>
</dbReference>
<evidence type="ECO:0000256" key="4">
    <source>
        <dbReference type="ARBA" id="ARBA00022989"/>
    </source>
</evidence>
<evidence type="ECO:0000313" key="10">
    <source>
        <dbReference type="Proteomes" id="UP000054928"/>
    </source>
</evidence>
<organism evidence="9 10">
    <name type="scientific">Plasmopara halstedii</name>
    <name type="common">Downy mildew of sunflower</name>
    <dbReference type="NCBI Taxonomy" id="4781"/>
    <lineage>
        <taxon>Eukaryota</taxon>
        <taxon>Sar</taxon>
        <taxon>Stramenopiles</taxon>
        <taxon>Oomycota</taxon>
        <taxon>Peronosporomycetes</taxon>
        <taxon>Peronosporales</taxon>
        <taxon>Peronosporaceae</taxon>
        <taxon>Plasmopara</taxon>
    </lineage>
</organism>
<dbReference type="GO" id="GO:0005044">
    <property type="term" value="F:scavenger receptor activity"/>
    <property type="evidence" value="ECO:0007669"/>
    <property type="project" value="TreeGrafter"/>
</dbReference>
<keyword evidence="10" id="KW-1185">Reference proteome</keyword>
<keyword evidence="5 7" id="KW-0472">Membrane</keyword>
<evidence type="ECO:0000256" key="7">
    <source>
        <dbReference type="SAM" id="Phobius"/>
    </source>
</evidence>
<feature type="chain" id="PRO_5006058758" evidence="8">
    <location>
        <begin position="18"/>
        <end position="677"/>
    </location>
</feature>